<protein>
    <submittedName>
        <fullName evidence="2">Flavodoxin</fullName>
    </submittedName>
</protein>
<dbReference type="PROSITE" id="PS50902">
    <property type="entry name" value="FLAVODOXIN_LIKE"/>
    <property type="match status" value="1"/>
</dbReference>
<feature type="domain" description="Flavodoxin-like" evidence="1">
    <location>
        <begin position="3"/>
        <end position="159"/>
    </location>
</feature>
<dbReference type="HOGENOM" id="CLU_094839_1_0_11"/>
<gene>
    <name evidence="2" type="ORF">D641_0109845</name>
</gene>
<dbReference type="GO" id="GO:0006783">
    <property type="term" value="P:heme biosynthetic process"/>
    <property type="evidence" value="ECO:0007669"/>
    <property type="project" value="TreeGrafter"/>
</dbReference>
<dbReference type="PANTHER" id="PTHR38030:SF2">
    <property type="entry name" value="PROTOPORPHYRINOGEN IX DEHYDROGENASE [QUINONE]"/>
    <property type="match status" value="1"/>
</dbReference>
<dbReference type="EMBL" id="AORC01000011">
    <property type="protein sequence ID" value="EYT48936.1"/>
    <property type="molecule type" value="Genomic_DNA"/>
</dbReference>
<dbReference type="GO" id="GO:0010181">
    <property type="term" value="F:FMN binding"/>
    <property type="evidence" value="ECO:0007669"/>
    <property type="project" value="InterPro"/>
</dbReference>
<name>A0A022KX67_9MICO</name>
<dbReference type="Pfam" id="PF12724">
    <property type="entry name" value="Flavodoxin_5"/>
    <property type="match status" value="1"/>
</dbReference>
<evidence type="ECO:0000313" key="3">
    <source>
        <dbReference type="Proteomes" id="UP000019754"/>
    </source>
</evidence>
<dbReference type="STRING" id="1249481.D641_0109845"/>
<evidence type="ECO:0000259" key="1">
    <source>
        <dbReference type="PROSITE" id="PS50902"/>
    </source>
</evidence>
<dbReference type="InterPro" id="IPR008254">
    <property type="entry name" value="Flavodoxin/NO_synth"/>
</dbReference>
<dbReference type="Proteomes" id="UP000019754">
    <property type="component" value="Unassembled WGS sequence"/>
</dbReference>
<dbReference type="InterPro" id="IPR026816">
    <property type="entry name" value="Flavodoxin_dom"/>
</dbReference>
<dbReference type="SUPFAM" id="SSF52218">
    <property type="entry name" value="Flavoproteins"/>
    <property type="match status" value="1"/>
</dbReference>
<organism evidence="2 3">
    <name type="scientific">Brachybacterium muris UCD-AY4</name>
    <dbReference type="NCBI Taxonomy" id="1249481"/>
    <lineage>
        <taxon>Bacteria</taxon>
        <taxon>Bacillati</taxon>
        <taxon>Actinomycetota</taxon>
        <taxon>Actinomycetes</taxon>
        <taxon>Micrococcales</taxon>
        <taxon>Dermabacteraceae</taxon>
        <taxon>Brachybacterium</taxon>
    </lineage>
</organism>
<accession>A0A022KX67</accession>
<sequence length="165" mass="17512">MTVLVAYATHSGATRTLAETITETLTAAGVPAELVDVDQSPDPTGYDAVVLGSGVRIDAAEKPATAWAKSHREVLSSKPMAFFTCSGSAADPAKGGKQKAADSFVEMLGFSPVAVKNFPGWVIMDKIPVHERLLLKSMRTPTGDFRDLDAVRAWAQEIAPLLQKG</sequence>
<dbReference type="RefSeq" id="WP_017823496.1">
    <property type="nucleotide sequence ID" value="NZ_AORC01000011.1"/>
</dbReference>
<dbReference type="InterPro" id="IPR029039">
    <property type="entry name" value="Flavoprotein-like_sf"/>
</dbReference>
<dbReference type="GO" id="GO:0070819">
    <property type="term" value="F:menaquinone-dependent protoporphyrinogen oxidase activity"/>
    <property type="evidence" value="ECO:0007669"/>
    <property type="project" value="TreeGrafter"/>
</dbReference>
<dbReference type="InterPro" id="IPR052200">
    <property type="entry name" value="Protoporphyrinogen_IX_DH"/>
</dbReference>
<evidence type="ECO:0000313" key="2">
    <source>
        <dbReference type="EMBL" id="EYT48936.1"/>
    </source>
</evidence>
<dbReference type="AlphaFoldDB" id="A0A022KX67"/>
<comment type="caution">
    <text evidence="2">The sequence shown here is derived from an EMBL/GenBank/DDBJ whole genome shotgun (WGS) entry which is preliminary data.</text>
</comment>
<reference evidence="2 3" key="1">
    <citation type="journal article" date="2013" name="Genome Announc.">
        <title>Draft genome sequence of an Actinobacterium, Brachybacterium muris strain UCD-AY4.</title>
        <authorList>
            <person name="Lo J.R."/>
            <person name="Lang J.M."/>
            <person name="Darling A.E."/>
            <person name="Eisen J.A."/>
            <person name="Coil D.A."/>
        </authorList>
    </citation>
    <scope>NUCLEOTIDE SEQUENCE [LARGE SCALE GENOMIC DNA]</scope>
    <source>
        <strain evidence="2 3">UCD-AY4</strain>
    </source>
</reference>
<keyword evidence="3" id="KW-1185">Reference proteome</keyword>
<dbReference type="Gene3D" id="3.40.50.360">
    <property type="match status" value="1"/>
</dbReference>
<proteinExistence type="predicted"/>
<dbReference type="PANTHER" id="PTHR38030">
    <property type="entry name" value="PROTOPORPHYRINOGEN IX DEHYDROGENASE [MENAQUINONE]"/>
    <property type="match status" value="1"/>
</dbReference>
<dbReference type="OrthoDB" id="129384at2"/>